<organism evidence="1 2">
    <name type="scientific">Candidatus Pedobacter colombiensis</name>
    <dbReference type="NCBI Taxonomy" id="3121371"/>
    <lineage>
        <taxon>Bacteria</taxon>
        <taxon>Pseudomonadati</taxon>
        <taxon>Bacteroidota</taxon>
        <taxon>Sphingobacteriia</taxon>
        <taxon>Sphingobacteriales</taxon>
        <taxon>Sphingobacteriaceae</taxon>
        <taxon>Pedobacter</taxon>
    </lineage>
</organism>
<name>A0AAJ5W309_9SPHI</name>
<protein>
    <submittedName>
        <fullName evidence="1">Uncharacterized protein</fullName>
    </submittedName>
</protein>
<proteinExistence type="predicted"/>
<reference evidence="1" key="1">
    <citation type="submission" date="2023-03" db="EMBL/GenBank/DDBJ databases">
        <title>Andean soil-derived lignocellulolytic bacterial consortium as a source of novel taxa and putative plastic-active enzymes.</title>
        <authorList>
            <person name="Diaz-Garcia L."/>
            <person name="Chuvochina M."/>
            <person name="Feuerriegel G."/>
            <person name="Bunk B."/>
            <person name="Sproer C."/>
            <person name="Streit W.R."/>
            <person name="Rodriguez L.M."/>
            <person name="Overmann J."/>
            <person name="Jimenez D.J."/>
        </authorList>
    </citation>
    <scope>NUCLEOTIDE SEQUENCE</scope>
    <source>
        <strain evidence="1">MAG 3858</strain>
    </source>
</reference>
<sequence>MNEISRLIFEQLTEAEYRNNELEIDNLSAFEEPPFWEKVRALFRRYKGIDQPKNIEEAQERDEMNRRYTVLSENIKRIHHNHIIIFGFVPGYSALDALVAEQNYTSSAVNLSIDLFGGSLLKGITGPIFRVGEKYLFSITELALKYPNIANKLGSFNIREFNIIKRSSSNKIIYVKGPFYGMERSFIYFK</sequence>
<evidence type="ECO:0000313" key="1">
    <source>
        <dbReference type="EMBL" id="WEK17558.1"/>
    </source>
</evidence>
<accession>A0AAJ5W309</accession>
<evidence type="ECO:0000313" key="2">
    <source>
        <dbReference type="Proteomes" id="UP001214530"/>
    </source>
</evidence>
<dbReference type="AlphaFoldDB" id="A0AAJ5W309"/>
<dbReference type="EMBL" id="CP119313">
    <property type="protein sequence ID" value="WEK17558.1"/>
    <property type="molecule type" value="Genomic_DNA"/>
</dbReference>
<gene>
    <name evidence="1" type="ORF">P0Y49_12205</name>
</gene>
<dbReference type="Proteomes" id="UP001214530">
    <property type="component" value="Chromosome"/>
</dbReference>